<organism evidence="8 9">
    <name type="scientific">Treponema vincentii</name>
    <dbReference type="NCBI Taxonomy" id="69710"/>
    <lineage>
        <taxon>Bacteria</taxon>
        <taxon>Pseudomonadati</taxon>
        <taxon>Spirochaetota</taxon>
        <taxon>Spirochaetia</taxon>
        <taxon>Spirochaetales</taxon>
        <taxon>Treponemataceae</taxon>
        <taxon>Treponema</taxon>
    </lineage>
</organism>
<evidence type="ECO:0000256" key="7">
    <source>
        <dbReference type="SAM" id="SignalP"/>
    </source>
</evidence>
<evidence type="ECO:0000313" key="8">
    <source>
        <dbReference type="EMBL" id="QHX43909.1"/>
    </source>
</evidence>
<protein>
    <recommendedName>
        <fullName evidence="6">Probable sugar-binding periplasmic protein</fullName>
    </recommendedName>
</protein>
<proteinExistence type="inferred from homology"/>
<dbReference type="InterPro" id="IPR050490">
    <property type="entry name" value="Bact_solute-bd_prot1"/>
</dbReference>
<gene>
    <name evidence="8" type="ORF">GWP43_11160</name>
</gene>
<dbReference type="RefSeq" id="WP_162664214.1">
    <property type="nucleotide sequence ID" value="NZ_CP048020.1"/>
</dbReference>
<dbReference type="PANTHER" id="PTHR43649">
    <property type="entry name" value="ARABINOSE-BINDING PROTEIN-RELATED"/>
    <property type="match status" value="1"/>
</dbReference>
<comment type="function">
    <text evidence="5">Part of a binding-protein-dependent transport system for a sugar.</text>
</comment>
<comment type="subcellular location">
    <subcellularLocation>
        <location evidence="1">Periplasm</location>
    </subcellularLocation>
</comment>
<dbReference type="Gene3D" id="3.40.190.10">
    <property type="entry name" value="Periplasmic binding protein-like II"/>
    <property type="match status" value="1"/>
</dbReference>
<reference evidence="8 9" key="1">
    <citation type="submission" date="2020-01" db="EMBL/GenBank/DDBJ databases">
        <title>Complete genome sequence of a human oral phylogroup 1 Treponema sp. strain ATCC 700766, originally isolated from periodontitis dental plaque.</title>
        <authorList>
            <person name="Chan Y."/>
            <person name="Huo Y.-B."/>
            <person name="Yu X.-L."/>
            <person name="Zeng H."/>
            <person name="Leung W.-K."/>
            <person name="Watt R.M."/>
        </authorList>
    </citation>
    <scope>NUCLEOTIDE SEQUENCE [LARGE SCALE GENOMIC DNA]</scope>
    <source>
        <strain evidence="8 9">OMZ 804</strain>
    </source>
</reference>
<dbReference type="GO" id="GO:0055085">
    <property type="term" value="P:transmembrane transport"/>
    <property type="evidence" value="ECO:0007669"/>
    <property type="project" value="InterPro"/>
</dbReference>
<evidence type="ECO:0000256" key="6">
    <source>
        <dbReference type="ARBA" id="ARBA00049753"/>
    </source>
</evidence>
<keyword evidence="3" id="KW-0813">Transport</keyword>
<evidence type="ECO:0000313" key="9">
    <source>
        <dbReference type="Proteomes" id="UP000464374"/>
    </source>
</evidence>
<dbReference type="PANTHER" id="PTHR43649:SF28">
    <property type="entry name" value="BINDING PROTEIN COMPONENT OF ABC SUGAR TRANSPORTER-RELATED"/>
    <property type="match status" value="1"/>
</dbReference>
<evidence type="ECO:0000256" key="4">
    <source>
        <dbReference type="ARBA" id="ARBA00022729"/>
    </source>
</evidence>
<dbReference type="Proteomes" id="UP000464374">
    <property type="component" value="Chromosome"/>
</dbReference>
<evidence type="ECO:0000256" key="5">
    <source>
        <dbReference type="ARBA" id="ARBA00049629"/>
    </source>
</evidence>
<dbReference type="GO" id="GO:0042597">
    <property type="term" value="C:periplasmic space"/>
    <property type="evidence" value="ECO:0007669"/>
    <property type="project" value="UniProtKB-SubCell"/>
</dbReference>
<comment type="similarity">
    <text evidence="2">Belongs to the bacterial solute-binding protein 1 family.</text>
</comment>
<sequence length="421" mass="45349">MKKFTAVMLAGVLLAAFSPVFANGANEGGGGEKVTLTMGSWRTDDVAQISALLKEYKKVKPNVTIEFKPTINVDYNATLRLQLESGTGPDLMYARSYATGEKLLMDGYFADVSDIPGLKSNFTAGNRAPWTAADGRNFAVPFNAIVQVVYYNKDIFKKAGVAVPQTWEDFLAVCDKLKKAGITPIANGLADEWDINECFMMGILPGFVGGAEGRMAYQSGKVPLNDAKMVSAFQAMADVAKYCPNGFAALTYNDSIALFATGQAAMWVDGSWNVGAFKDVSFNWGTFIPPAPAGKKAAVCFHPDTGMAYNKASKHVQECRDFLAWLCTVQGATVCAEFMPTGFFPMINAPIKIKDAHANEILALTAGKLQDARFVWERWMDGSPSGYVLMNQGVIAVMKGEKTAKQAADALAAGVAKSYKP</sequence>
<accession>A0A6P1Y3E1</accession>
<feature type="signal peptide" evidence="7">
    <location>
        <begin position="1"/>
        <end position="22"/>
    </location>
</feature>
<evidence type="ECO:0000256" key="3">
    <source>
        <dbReference type="ARBA" id="ARBA00022448"/>
    </source>
</evidence>
<dbReference type="InterPro" id="IPR006061">
    <property type="entry name" value="SBP_1_CS"/>
</dbReference>
<evidence type="ECO:0000256" key="2">
    <source>
        <dbReference type="ARBA" id="ARBA00008520"/>
    </source>
</evidence>
<dbReference type="PROSITE" id="PS01037">
    <property type="entry name" value="SBP_BACTERIAL_1"/>
    <property type="match status" value="1"/>
</dbReference>
<dbReference type="SUPFAM" id="SSF53850">
    <property type="entry name" value="Periplasmic binding protein-like II"/>
    <property type="match status" value="1"/>
</dbReference>
<dbReference type="InterPro" id="IPR006059">
    <property type="entry name" value="SBP"/>
</dbReference>
<evidence type="ECO:0000256" key="1">
    <source>
        <dbReference type="ARBA" id="ARBA00004418"/>
    </source>
</evidence>
<dbReference type="AlphaFoldDB" id="A0A6P1Y3E1"/>
<name>A0A6P1Y3E1_9SPIR</name>
<dbReference type="KEGG" id="trz:GWP43_11160"/>
<keyword evidence="4 7" id="KW-0732">Signal</keyword>
<feature type="chain" id="PRO_5026708631" description="Probable sugar-binding periplasmic protein" evidence="7">
    <location>
        <begin position="23"/>
        <end position="421"/>
    </location>
</feature>
<dbReference type="Pfam" id="PF01547">
    <property type="entry name" value="SBP_bac_1"/>
    <property type="match status" value="1"/>
</dbReference>
<dbReference type="EMBL" id="CP048020">
    <property type="protein sequence ID" value="QHX43909.1"/>
    <property type="molecule type" value="Genomic_DNA"/>
</dbReference>